<proteinExistence type="predicted"/>
<organism evidence="1 2">
    <name type="scientific">Plasmopara halstedii</name>
    <name type="common">Downy mildew of sunflower</name>
    <dbReference type="NCBI Taxonomy" id="4781"/>
    <lineage>
        <taxon>Eukaryota</taxon>
        <taxon>Sar</taxon>
        <taxon>Stramenopiles</taxon>
        <taxon>Oomycota</taxon>
        <taxon>Peronosporomycetes</taxon>
        <taxon>Peronosporales</taxon>
        <taxon>Peronosporaceae</taxon>
        <taxon>Plasmopara</taxon>
    </lineage>
</organism>
<dbReference type="EMBL" id="CCYD01000409">
    <property type="protein sequence ID" value="CEG39208.1"/>
    <property type="molecule type" value="Genomic_DNA"/>
</dbReference>
<dbReference type="Proteomes" id="UP000054928">
    <property type="component" value="Unassembled WGS sequence"/>
</dbReference>
<protein>
    <submittedName>
        <fullName evidence="1">Uncharacterized protein</fullName>
    </submittedName>
</protein>
<keyword evidence="2" id="KW-1185">Reference proteome</keyword>
<sequence>MINRENKRRIFSRWAKNYSVLLVWIGLICSSIFLSEKGSGLTRTSSAHTPTRRPSTQQRLPRTWWLLSAIKIRRRDASQFETRFSGKYYIRRALQGRVKHDRFHIHV</sequence>
<reference evidence="2" key="1">
    <citation type="submission" date="2014-09" db="EMBL/GenBank/DDBJ databases">
        <authorList>
            <person name="Sharma Rahul"/>
            <person name="Thines Marco"/>
        </authorList>
    </citation>
    <scope>NUCLEOTIDE SEQUENCE [LARGE SCALE GENOMIC DNA]</scope>
</reference>
<evidence type="ECO:0000313" key="2">
    <source>
        <dbReference type="Proteomes" id="UP000054928"/>
    </source>
</evidence>
<dbReference type="GeneID" id="36404317"/>
<dbReference type="RefSeq" id="XP_024575577.1">
    <property type="nucleotide sequence ID" value="XM_024724730.1"/>
</dbReference>
<accession>A0A0P1AF30</accession>
<dbReference type="AlphaFoldDB" id="A0A0P1AF30"/>
<name>A0A0P1AF30_PLAHL</name>
<evidence type="ECO:0000313" key="1">
    <source>
        <dbReference type="EMBL" id="CEG39208.1"/>
    </source>
</evidence>